<comment type="caution">
    <text evidence="1">The sequence shown here is derived from an EMBL/GenBank/DDBJ whole genome shotgun (WGS) entry which is preliminary data.</text>
</comment>
<dbReference type="Gene3D" id="3.50.50.60">
    <property type="entry name" value="FAD/NAD(P)-binding domain"/>
    <property type="match status" value="1"/>
</dbReference>
<evidence type="ECO:0000313" key="1">
    <source>
        <dbReference type="EMBL" id="OWT43369.1"/>
    </source>
</evidence>
<dbReference type="EMBL" id="LSBJ02000002">
    <property type="protein sequence ID" value="OWT43369.1"/>
    <property type="molecule type" value="Genomic_DNA"/>
</dbReference>
<dbReference type="InterPro" id="IPR036188">
    <property type="entry name" value="FAD/NAD-bd_sf"/>
</dbReference>
<evidence type="ECO:0000313" key="2">
    <source>
        <dbReference type="Proteomes" id="UP000078397"/>
    </source>
</evidence>
<proteinExistence type="predicted"/>
<dbReference type="RefSeq" id="XP_022285799.1">
    <property type="nucleotide sequence ID" value="XM_022429174.1"/>
</dbReference>
<dbReference type="GeneID" id="33936432"/>
<dbReference type="Proteomes" id="UP000078397">
    <property type="component" value="Unassembled WGS sequence"/>
</dbReference>
<name>A0A219ARZ9_METCM</name>
<accession>A0A219ARZ9</accession>
<dbReference type="OrthoDB" id="361797at2759"/>
<gene>
    <name evidence="1" type="ORF">VFPPC_17468</name>
</gene>
<protein>
    <submittedName>
        <fullName evidence="1">Uncharacterized protein</fullName>
    </submittedName>
</protein>
<dbReference type="AlphaFoldDB" id="A0A219ARZ9"/>
<sequence>MSAAARLRRLDESATITVFGEGPYVGNANCGIPYTLSSVIIDDVWFCTLRNTSKSVLTLTFILTLKFLRLVVQTSKSQFRPEEVNLVTLNMTSFYFPKAQAQSGLELNEKPRTMSSPCGRCQTM</sequence>
<dbReference type="STRING" id="1380566.A0A219ARZ9"/>
<organism evidence="1 2">
    <name type="scientific">Pochonia chlamydosporia 170</name>
    <dbReference type="NCBI Taxonomy" id="1380566"/>
    <lineage>
        <taxon>Eukaryota</taxon>
        <taxon>Fungi</taxon>
        <taxon>Dikarya</taxon>
        <taxon>Ascomycota</taxon>
        <taxon>Pezizomycotina</taxon>
        <taxon>Sordariomycetes</taxon>
        <taxon>Hypocreomycetidae</taxon>
        <taxon>Hypocreales</taxon>
        <taxon>Clavicipitaceae</taxon>
        <taxon>Pochonia</taxon>
    </lineage>
</organism>
<dbReference type="KEGG" id="pchm:VFPPC_17468"/>
<keyword evidence="2" id="KW-1185">Reference proteome</keyword>
<reference evidence="1 2" key="1">
    <citation type="journal article" date="2016" name="PLoS Pathog.">
        <title>Biosynthesis of antibiotic leucinostatins in bio-control fungus Purpureocillium lilacinum and their inhibition on phytophthora revealed by genome mining.</title>
        <authorList>
            <person name="Wang G."/>
            <person name="Liu Z."/>
            <person name="Lin R."/>
            <person name="Li E."/>
            <person name="Mao Z."/>
            <person name="Ling J."/>
            <person name="Yang Y."/>
            <person name="Yin W.B."/>
            <person name="Xie B."/>
        </authorList>
    </citation>
    <scope>NUCLEOTIDE SEQUENCE [LARGE SCALE GENOMIC DNA]</scope>
    <source>
        <strain evidence="1">170</strain>
    </source>
</reference>